<dbReference type="Proteomes" id="UP000010478">
    <property type="component" value="Plasmid pOSC7112.01"/>
</dbReference>
<feature type="region of interest" description="Disordered" evidence="1">
    <location>
        <begin position="96"/>
        <end position="124"/>
    </location>
</feature>
<accession>K9VR61</accession>
<gene>
    <name evidence="2" type="ORF">Osc7112_6401</name>
</gene>
<evidence type="ECO:0000256" key="1">
    <source>
        <dbReference type="SAM" id="MobiDB-lite"/>
    </source>
</evidence>
<dbReference type="EMBL" id="CP003615">
    <property type="protein sequence ID" value="AFZ10553.1"/>
    <property type="molecule type" value="Genomic_DNA"/>
</dbReference>
<keyword evidence="3" id="KW-1185">Reference proteome</keyword>
<dbReference type="AlphaFoldDB" id="K9VR61"/>
<protein>
    <submittedName>
        <fullName evidence="2">Uncharacterized protein</fullName>
    </submittedName>
</protein>
<feature type="compositionally biased region" description="Basic residues" evidence="1">
    <location>
        <begin position="101"/>
        <end position="110"/>
    </location>
</feature>
<dbReference type="KEGG" id="oni:Osc7112_6401"/>
<evidence type="ECO:0000313" key="3">
    <source>
        <dbReference type="Proteomes" id="UP000010478"/>
    </source>
</evidence>
<evidence type="ECO:0000313" key="2">
    <source>
        <dbReference type="EMBL" id="AFZ10553.1"/>
    </source>
</evidence>
<name>K9VR61_9CYAN</name>
<proteinExistence type="predicted"/>
<reference evidence="2 3" key="1">
    <citation type="submission" date="2012-05" db="EMBL/GenBank/DDBJ databases">
        <title>Finished plasmid 1 of genome of Oscillatoria sp. PCC 7112.</title>
        <authorList>
            <consortium name="US DOE Joint Genome Institute"/>
            <person name="Gugger M."/>
            <person name="Coursin T."/>
            <person name="Rippka R."/>
            <person name="Tandeau De Marsac N."/>
            <person name="Huntemann M."/>
            <person name="Wei C.-L."/>
            <person name="Han J."/>
            <person name="Detter J.C."/>
            <person name="Han C."/>
            <person name="Tapia R."/>
            <person name="Davenport K."/>
            <person name="Daligault H."/>
            <person name="Erkkila T."/>
            <person name="Gu W."/>
            <person name="Munk A.C.C."/>
            <person name="Teshima H."/>
            <person name="Xu Y."/>
            <person name="Chain P."/>
            <person name="Chen A."/>
            <person name="Krypides N."/>
            <person name="Mavromatis K."/>
            <person name="Markowitz V."/>
            <person name="Szeto E."/>
            <person name="Ivanova N."/>
            <person name="Mikhailova N."/>
            <person name="Ovchinnikova G."/>
            <person name="Pagani I."/>
            <person name="Pati A."/>
            <person name="Goodwin L."/>
            <person name="Peters L."/>
            <person name="Pitluck S."/>
            <person name="Woyke T."/>
            <person name="Kerfeld C."/>
        </authorList>
    </citation>
    <scope>NUCLEOTIDE SEQUENCE [LARGE SCALE GENOMIC DNA]</scope>
    <source>
        <strain evidence="2 3">PCC 7112</strain>
        <plasmid evidence="2 3">pOSC7112.01</plasmid>
    </source>
</reference>
<geneLocation type="plasmid" evidence="2 3">
    <name>pOSC7112.01</name>
</geneLocation>
<dbReference type="HOGENOM" id="CLU_1265901_0_0_3"/>
<keyword evidence="2" id="KW-0614">Plasmid</keyword>
<sequence>MLHHVVNCCNLKKVSNAYREKFDWEFSVNMTIQTINDVLFPPFLFTTLFCLASVFLHKPEAAQEELTDNRTQVNVSTVATPSDGIGSAVNGATIEIEKPASSHHTRHQTTGKKTPNKPAKPIDFAAHSGASTTSVPAVNTSLISLRQARKIASAIKAAAPELGFKQKVNGSDSSIEWLQAQIKNRLENSPLIVMPIILKLAPKAVIANTLASATSLPR</sequence>
<organism evidence="2 3">
    <name type="scientific">Phormidium nigroviride PCC 7112</name>
    <dbReference type="NCBI Taxonomy" id="179408"/>
    <lineage>
        <taxon>Bacteria</taxon>
        <taxon>Bacillati</taxon>
        <taxon>Cyanobacteriota</taxon>
        <taxon>Cyanophyceae</taxon>
        <taxon>Oscillatoriophycideae</taxon>
        <taxon>Oscillatoriales</taxon>
        <taxon>Oscillatoriaceae</taxon>
        <taxon>Phormidium</taxon>
    </lineage>
</organism>